<accession>A0A6N7QW20</accession>
<dbReference type="GO" id="GO:0005975">
    <property type="term" value="P:carbohydrate metabolic process"/>
    <property type="evidence" value="ECO:0007669"/>
    <property type="project" value="InterPro"/>
</dbReference>
<sequence length="201" mass="22472">MFAVHPGGQTSGHRDCLDALGYAPPQPAFHDLARSVDEAQAMFEAFWGKPSRSFIAPCYTWHPALEPAMAKAGIHYLQGTRVQRVPNDDPQLPILRRRHYTGERNAHGQRYIVRNVDLEPSLSLGSESACLTQAIEAVAAAFAARTPAIVSSHRLNYIGNLDFENRDRGLLVLTRFIEEVQTRWPQVEFMSTDELGEIMDA</sequence>
<organism evidence="1 2">
    <name type="scientific">Spiribacter salilacus</name>
    <dbReference type="NCBI Taxonomy" id="2664894"/>
    <lineage>
        <taxon>Bacteria</taxon>
        <taxon>Pseudomonadati</taxon>
        <taxon>Pseudomonadota</taxon>
        <taxon>Gammaproteobacteria</taxon>
        <taxon>Chromatiales</taxon>
        <taxon>Ectothiorhodospiraceae</taxon>
        <taxon>Spiribacter</taxon>
    </lineage>
</organism>
<proteinExistence type="predicted"/>
<dbReference type="Proteomes" id="UP000433788">
    <property type="component" value="Unassembled WGS sequence"/>
</dbReference>
<dbReference type="Gene3D" id="3.20.20.370">
    <property type="entry name" value="Glycoside hydrolase/deacetylase"/>
    <property type="match status" value="1"/>
</dbReference>
<reference evidence="1 2" key="1">
    <citation type="submission" date="2019-11" db="EMBL/GenBank/DDBJ databases">
        <authorList>
            <person name="Zhang X.Y."/>
        </authorList>
    </citation>
    <scope>NUCLEOTIDE SEQUENCE [LARGE SCALE GENOMIC DNA]</scope>
    <source>
        <strain evidence="1 2">C176</strain>
    </source>
</reference>
<dbReference type="EMBL" id="WJPP01000003">
    <property type="protein sequence ID" value="MRH78527.1"/>
    <property type="molecule type" value="Genomic_DNA"/>
</dbReference>
<evidence type="ECO:0008006" key="3">
    <source>
        <dbReference type="Google" id="ProtNLM"/>
    </source>
</evidence>
<name>A0A6N7QW20_9GAMM</name>
<keyword evidence="2" id="KW-1185">Reference proteome</keyword>
<protein>
    <recommendedName>
        <fullName evidence="3">Polysaccharide deacetylase family protein</fullName>
    </recommendedName>
</protein>
<gene>
    <name evidence="1" type="ORF">GH984_07390</name>
</gene>
<comment type="caution">
    <text evidence="1">The sequence shown here is derived from an EMBL/GenBank/DDBJ whole genome shotgun (WGS) entry which is preliminary data.</text>
</comment>
<dbReference type="SUPFAM" id="SSF88713">
    <property type="entry name" value="Glycoside hydrolase/deacetylase"/>
    <property type="match status" value="1"/>
</dbReference>
<dbReference type="RefSeq" id="WP_153719558.1">
    <property type="nucleotide sequence ID" value="NZ_WJPP01000003.1"/>
</dbReference>
<dbReference type="InterPro" id="IPR011330">
    <property type="entry name" value="Glyco_hydro/deAcase_b/a-brl"/>
</dbReference>
<evidence type="ECO:0000313" key="2">
    <source>
        <dbReference type="Proteomes" id="UP000433788"/>
    </source>
</evidence>
<dbReference type="AlphaFoldDB" id="A0A6N7QW20"/>
<evidence type="ECO:0000313" key="1">
    <source>
        <dbReference type="EMBL" id="MRH78527.1"/>
    </source>
</evidence>